<feature type="region of interest" description="Disordered" evidence="4">
    <location>
        <begin position="13"/>
        <end position="316"/>
    </location>
</feature>
<comment type="caution">
    <text evidence="5">The sequence shown here is derived from an EMBL/GenBank/DDBJ whole genome shotgun (WGS) entry which is preliminary data.</text>
</comment>
<feature type="compositionally biased region" description="Polar residues" evidence="4">
    <location>
        <begin position="275"/>
        <end position="296"/>
    </location>
</feature>
<dbReference type="Gene3D" id="1.10.600.10">
    <property type="entry name" value="Farnesyl Diphosphate Synthase"/>
    <property type="match status" value="1"/>
</dbReference>
<proteinExistence type="predicted"/>
<dbReference type="GO" id="GO:0004659">
    <property type="term" value="F:prenyltransferase activity"/>
    <property type="evidence" value="ECO:0007669"/>
    <property type="project" value="InterPro"/>
</dbReference>
<evidence type="ECO:0000256" key="2">
    <source>
        <dbReference type="ARBA" id="ARBA00022723"/>
    </source>
</evidence>
<organism evidence="5 6">
    <name type="scientific">Recurvomyces mirabilis</name>
    <dbReference type="NCBI Taxonomy" id="574656"/>
    <lineage>
        <taxon>Eukaryota</taxon>
        <taxon>Fungi</taxon>
        <taxon>Dikarya</taxon>
        <taxon>Ascomycota</taxon>
        <taxon>Pezizomycotina</taxon>
        <taxon>Dothideomycetes</taxon>
        <taxon>Dothideomycetidae</taxon>
        <taxon>Mycosphaerellales</taxon>
        <taxon>Teratosphaeriaceae</taxon>
        <taxon>Recurvomyces</taxon>
    </lineage>
</organism>
<reference evidence="5" key="1">
    <citation type="submission" date="2023-07" db="EMBL/GenBank/DDBJ databases">
        <title>Black Yeasts Isolated from many extreme environments.</title>
        <authorList>
            <person name="Coleine C."/>
            <person name="Stajich J.E."/>
            <person name="Selbmann L."/>
        </authorList>
    </citation>
    <scope>NUCLEOTIDE SEQUENCE</scope>
    <source>
        <strain evidence="5">CCFEE 5485</strain>
    </source>
</reference>
<name>A0AAE0TSQ0_9PEZI</name>
<dbReference type="PANTHER" id="PTHR12001">
    <property type="entry name" value="GERANYLGERANYL PYROPHOSPHATE SYNTHASE"/>
    <property type="match status" value="1"/>
</dbReference>
<keyword evidence="2" id="KW-0479">Metal-binding</keyword>
<dbReference type="GO" id="GO:0046165">
    <property type="term" value="P:alcohol biosynthetic process"/>
    <property type="evidence" value="ECO:0007669"/>
    <property type="project" value="UniProtKB-ARBA"/>
</dbReference>
<keyword evidence="1" id="KW-0808">Transferase</keyword>
<dbReference type="CDD" id="cd00685">
    <property type="entry name" value="Trans_IPPS_HT"/>
    <property type="match status" value="1"/>
</dbReference>
<dbReference type="RefSeq" id="XP_064690633.1">
    <property type="nucleotide sequence ID" value="XM_064841798.1"/>
</dbReference>
<feature type="compositionally biased region" description="Polar residues" evidence="4">
    <location>
        <begin position="57"/>
        <end position="83"/>
    </location>
</feature>
<dbReference type="PROSITE" id="PS00723">
    <property type="entry name" value="POLYPRENYL_SYNTHASE_1"/>
    <property type="match status" value="1"/>
</dbReference>
<keyword evidence="3" id="KW-0460">Magnesium</keyword>
<dbReference type="InterPro" id="IPR033749">
    <property type="entry name" value="Polyprenyl_synt_CS"/>
</dbReference>
<evidence type="ECO:0000256" key="1">
    <source>
        <dbReference type="ARBA" id="ARBA00022679"/>
    </source>
</evidence>
<evidence type="ECO:0000313" key="6">
    <source>
        <dbReference type="Proteomes" id="UP001274830"/>
    </source>
</evidence>
<gene>
    <name evidence="5" type="primary">BTS1</name>
    <name evidence="5" type="ORF">LTR78_007740</name>
</gene>
<evidence type="ECO:0000256" key="3">
    <source>
        <dbReference type="ARBA" id="ARBA00022842"/>
    </source>
</evidence>
<feature type="compositionally biased region" description="Basic and acidic residues" evidence="4">
    <location>
        <begin position="255"/>
        <end position="273"/>
    </location>
</feature>
<feature type="compositionally biased region" description="Polar residues" evidence="4">
    <location>
        <begin position="199"/>
        <end position="208"/>
    </location>
</feature>
<dbReference type="GO" id="GO:0008299">
    <property type="term" value="P:isoprenoid biosynthetic process"/>
    <property type="evidence" value="ECO:0007669"/>
    <property type="project" value="InterPro"/>
</dbReference>
<sequence>MAILTALPSLAGSKKRFSSASAAAPQRPLSVVSVQPPQIELPETEDYDLGYDPASFETAQYHYSTTSRPTTAPGEQSPDSPTLGSAHPSPTFPSAKKAGGGKVSEADGEAQRWWESKRKQEMAMASAVMETGGEHGKSSHTVGGSEEALPTTTTTTTSRPTTTTTPPSSSHAVNPATIPIRTSSSHATEQRDSYREPSYTPSSPTQMRSPKKHRSLMSVPEEKKHSKRASMSTSTAAHPDERDWLTQIHRTNGYPHDRESRDRGYSSGKERASRYTPSTFSQQPTLTPTAPEPSRQSTERTSTDLIDEPAGSSWSSEKETILKGPFDYLESHPGKDIRTQMIHAFNAWLRVPAASLAIITKVVAQLHTASLLIDDVEDSSHLRRGVPVAHHIFGAAQTINSANYVYFCALQDLLTLENPEVIKIYTDELLNLHRGQGMDLFWRDTLTCPSEDDYLEMVGNKTGGLFRLAIKLMCAESPSHNFAPSPAHSPGSDSAGKPDYIPLVNTMGLLFQILDDYRNLDSPTYTANKGLCEDLTEGKFSFPVIHAIRSDPTNLTLINILKQKTENEEVKRYAVAYLEKCGSFAYSRRVLRGLTKKALGLVEGVDLRLGGEGKGEGVRGILEKMRVERQQQQQQQGRESVSV</sequence>
<dbReference type="AlphaFoldDB" id="A0AAE0TSQ0"/>
<evidence type="ECO:0000256" key="4">
    <source>
        <dbReference type="SAM" id="MobiDB-lite"/>
    </source>
</evidence>
<dbReference type="InterPro" id="IPR000092">
    <property type="entry name" value="Polyprenyl_synt"/>
</dbReference>
<dbReference type="SUPFAM" id="SSF48576">
    <property type="entry name" value="Terpenoid synthases"/>
    <property type="match status" value="1"/>
</dbReference>
<accession>A0AAE0TSQ0</accession>
<feature type="compositionally biased region" description="Low complexity" evidence="4">
    <location>
        <begin position="150"/>
        <end position="170"/>
    </location>
</feature>
<dbReference type="InterPro" id="IPR008949">
    <property type="entry name" value="Isoprenoid_synthase_dom_sf"/>
</dbReference>
<dbReference type="Pfam" id="PF00348">
    <property type="entry name" value="polyprenyl_synt"/>
    <property type="match status" value="1"/>
</dbReference>
<dbReference type="GeneID" id="89966352"/>
<dbReference type="Proteomes" id="UP001274830">
    <property type="component" value="Unassembled WGS sequence"/>
</dbReference>
<protein>
    <submittedName>
        <fullName evidence="5">Geranylgeranyl pyrophosphate synthetase</fullName>
    </submittedName>
</protein>
<dbReference type="PROSITE" id="PS00444">
    <property type="entry name" value="POLYPRENYL_SYNTHASE_2"/>
    <property type="match status" value="1"/>
</dbReference>
<dbReference type="PANTHER" id="PTHR12001:SF44">
    <property type="entry name" value="GERANYLGERANYL PYROPHOSPHATE SYNTHASE"/>
    <property type="match status" value="1"/>
</dbReference>
<feature type="compositionally biased region" description="Basic and acidic residues" evidence="4">
    <location>
        <begin position="109"/>
        <end position="121"/>
    </location>
</feature>
<dbReference type="GO" id="GO:0046872">
    <property type="term" value="F:metal ion binding"/>
    <property type="evidence" value="ECO:0007669"/>
    <property type="project" value="UniProtKB-KW"/>
</dbReference>
<keyword evidence="6" id="KW-1185">Reference proteome</keyword>
<evidence type="ECO:0000313" key="5">
    <source>
        <dbReference type="EMBL" id="KAK3672433.1"/>
    </source>
</evidence>
<dbReference type="EMBL" id="JAUTXT010000033">
    <property type="protein sequence ID" value="KAK3672433.1"/>
    <property type="molecule type" value="Genomic_DNA"/>
</dbReference>
<dbReference type="GO" id="GO:0043386">
    <property type="term" value="P:mycotoxin biosynthetic process"/>
    <property type="evidence" value="ECO:0007669"/>
    <property type="project" value="UniProtKB-ARBA"/>
</dbReference>